<dbReference type="InterPro" id="IPR058245">
    <property type="entry name" value="NreC/VraR/RcsB-like_REC"/>
</dbReference>
<dbReference type="GO" id="GO:0003677">
    <property type="term" value="F:DNA binding"/>
    <property type="evidence" value="ECO:0007669"/>
    <property type="project" value="UniProtKB-KW"/>
</dbReference>
<dbReference type="PANTHER" id="PTHR43214">
    <property type="entry name" value="TWO-COMPONENT RESPONSE REGULATOR"/>
    <property type="match status" value="1"/>
</dbReference>
<proteinExistence type="predicted"/>
<dbReference type="Gene3D" id="3.40.50.2300">
    <property type="match status" value="1"/>
</dbReference>
<dbReference type="PROSITE" id="PS00622">
    <property type="entry name" value="HTH_LUXR_1"/>
    <property type="match status" value="1"/>
</dbReference>
<keyword evidence="9" id="KW-1185">Reference proteome</keyword>
<evidence type="ECO:0000256" key="5">
    <source>
        <dbReference type="PROSITE-ProRule" id="PRU00169"/>
    </source>
</evidence>
<dbReference type="PROSITE" id="PS50043">
    <property type="entry name" value="HTH_LUXR_2"/>
    <property type="match status" value="1"/>
</dbReference>
<dbReference type="EMBL" id="LDUG01000021">
    <property type="protein sequence ID" value="KVW96068.1"/>
    <property type="molecule type" value="Genomic_DNA"/>
</dbReference>
<comment type="caution">
    <text evidence="8">The sequence shown here is derived from an EMBL/GenBank/DDBJ whole genome shotgun (WGS) entry which is preliminary data.</text>
</comment>
<keyword evidence="4" id="KW-0804">Transcription</keyword>
<reference evidence="8 9" key="1">
    <citation type="journal article" date="2015" name="Appl. Environ. Microbiol.">
        <title>Aerobic and Anaerobic Thiosulfate Oxidation by a Cold-Adapted, Subglacial Chemoautotroph.</title>
        <authorList>
            <person name="Harrold Z.R."/>
            <person name="Skidmore M.L."/>
            <person name="Hamilton T.L."/>
            <person name="Desch L."/>
            <person name="Amada K."/>
            <person name="van Gelder W."/>
            <person name="Glover K."/>
            <person name="Roden E.E."/>
            <person name="Boyd E.S."/>
        </authorList>
    </citation>
    <scope>NUCLEOTIDE SEQUENCE [LARGE SCALE GENOMIC DNA]</scope>
    <source>
        <strain evidence="8 9">RG</strain>
    </source>
</reference>
<dbReference type="SMART" id="SM00448">
    <property type="entry name" value="REC"/>
    <property type="match status" value="1"/>
</dbReference>
<dbReference type="OrthoDB" id="9780593at2"/>
<dbReference type="InterPro" id="IPR011006">
    <property type="entry name" value="CheY-like_superfamily"/>
</dbReference>
<dbReference type="SUPFAM" id="SSF46894">
    <property type="entry name" value="C-terminal effector domain of the bipartite response regulators"/>
    <property type="match status" value="1"/>
</dbReference>
<dbReference type="RefSeq" id="WP_059754842.1">
    <property type="nucleotide sequence ID" value="NZ_LDUG01000021.1"/>
</dbReference>
<feature type="domain" description="Response regulatory" evidence="7">
    <location>
        <begin position="8"/>
        <end position="124"/>
    </location>
</feature>
<dbReference type="CDD" id="cd17535">
    <property type="entry name" value="REC_NarL-like"/>
    <property type="match status" value="1"/>
</dbReference>
<dbReference type="InterPro" id="IPR039420">
    <property type="entry name" value="WalR-like"/>
</dbReference>
<accession>A0A106BP51</accession>
<evidence type="ECO:0000256" key="2">
    <source>
        <dbReference type="ARBA" id="ARBA00023015"/>
    </source>
</evidence>
<evidence type="ECO:0000256" key="1">
    <source>
        <dbReference type="ARBA" id="ARBA00022553"/>
    </source>
</evidence>
<organism evidence="8 9">
    <name type="scientific">Thiobacillus denitrificans</name>
    <dbReference type="NCBI Taxonomy" id="36861"/>
    <lineage>
        <taxon>Bacteria</taxon>
        <taxon>Pseudomonadati</taxon>
        <taxon>Pseudomonadota</taxon>
        <taxon>Betaproteobacteria</taxon>
        <taxon>Nitrosomonadales</taxon>
        <taxon>Thiobacillaceae</taxon>
        <taxon>Thiobacillus</taxon>
    </lineage>
</organism>
<dbReference type="InterPro" id="IPR000792">
    <property type="entry name" value="Tscrpt_reg_LuxR_C"/>
</dbReference>
<dbReference type="Pfam" id="PF00072">
    <property type="entry name" value="Response_reg"/>
    <property type="match status" value="1"/>
</dbReference>
<keyword evidence="2" id="KW-0805">Transcription regulation</keyword>
<dbReference type="InterPro" id="IPR001789">
    <property type="entry name" value="Sig_transdc_resp-reg_receiver"/>
</dbReference>
<evidence type="ECO:0000256" key="3">
    <source>
        <dbReference type="ARBA" id="ARBA00023125"/>
    </source>
</evidence>
<dbReference type="InterPro" id="IPR016032">
    <property type="entry name" value="Sig_transdc_resp-reg_C-effctor"/>
</dbReference>
<gene>
    <name evidence="8" type="ORF">ABW22_08515</name>
</gene>
<dbReference type="SMART" id="SM00421">
    <property type="entry name" value="HTH_LUXR"/>
    <property type="match status" value="1"/>
</dbReference>
<keyword evidence="3" id="KW-0238">DNA-binding</keyword>
<dbReference type="STRING" id="1123392.GCA_000376425_02382"/>
<dbReference type="AlphaFoldDB" id="A0A106BP51"/>
<dbReference type="PATRIC" id="fig|36861.3.peg.1360"/>
<dbReference type="GO" id="GO:0000160">
    <property type="term" value="P:phosphorelay signal transduction system"/>
    <property type="evidence" value="ECO:0007669"/>
    <property type="project" value="InterPro"/>
</dbReference>
<dbReference type="PROSITE" id="PS50110">
    <property type="entry name" value="RESPONSE_REGULATORY"/>
    <property type="match status" value="1"/>
</dbReference>
<feature type="modified residue" description="4-aspartylphosphate" evidence="5">
    <location>
        <position position="59"/>
    </location>
</feature>
<evidence type="ECO:0000313" key="9">
    <source>
        <dbReference type="Proteomes" id="UP000064243"/>
    </source>
</evidence>
<dbReference type="CDD" id="cd06170">
    <property type="entry name" value="LuxR_C_like"/>
    <property type="match status" value="1"/>
</dbReference>
<dbReference type="Proteomes" id="UP000064243">
    <property type="component" value="Unassembled WGS sequence"/>
</dbReference>
<evidence type="ECO:0000313" key="8">
    <source>
        <dbReference type="EMBL" id="KVW96068.1"/>
    </source>
</evidence>
<dbReference type="GO" id="GO:0006355">
    <property type="term" value="P:regulation of DNA-templated transcription"/>
    <property type="evidence" value="ECO:0007669"/>
    <property type="project" value="InterPro"/>
</dbReference>
<evidence type="ECO:0000259" key="7">
    <source>
        <dbReference type="PROSITE" id="PS50110"/>
    </source>
</evidence>
<evidence type="ECO:0000256" key="4">
    <source>
        <dbReference type="ARBA" id="ARBA00023163"/>
    </source>
</evidence>
<keyword evidence="1 5" id="KW-0597">Phosphoprotein</keyword>
<name>A0A106BP51_THIDE</name>
<sequence>MAVAKPYRILIVDDHAIVREGLKQILAEVDDIVVAGEADCSSRALQMARLEPWDMVLMDISMPDRSGLETLELMKKEHPGIKVLMLSMHRETQYAVRALKTGAAGYLNKQSAPDQLVDAIRLVASGKKYISAEVAQELASQVSGERDGLPHEGLSNREYQTLCLIASGLPVSAIADQLALSVKTISMYRARLLKKMQLKNNAELTHYAIKQGLLD</sequence>
<dbReference type="PANTHER" id="PTHR43214:SF41">
    <property type="entry name" value="NITRATE_NITRITE RESPONSE REGULATOR PROTEIN NARP"/>
    <property type="match status" value="1"/>
</dbReference>
<feature type="domain" description="HTH luxR-type" evidence="6">
    <location>
        <begin position="145"/>
        <end position="212"/>
    </location>
</feature>
<protein>
    <submittedName>
        <fullName evidence="8">LuxR family transcriptional regulator</fullName>
    </submittedName>
</protein>
<evidence type="ECO:0000259" key="6">
    <source>
        <dbReference type="PROSITE" id="PS50043"/>
    </source>
</evidence>
<dbReference type="eggNOG" id="COG2197">
    <property type="taxonomic scope" value="Bacteria"/>
</dbReference>
<dbReference type="PRINTS" id="PR00038">
    <property type="entry name" value="HTHLUXR"/>
</dbReference>
<dbReference type="Pfam" id="PF00196">
    <property type="entry name" value="GerE"/>
    <property type="match status" value="1"/>
</dbReference>
<dbReference type="SUPFAM" id="SSF52172">
    <property type="entry name" value="CheY-like"/>
    <property type="match status" value="1"/>
</dbReference>